<comment type="caution">
    <text evidence="1">The sequence shown here is derived from an EMBL/GenBank/DDBJ whole genome shotgun (WGS) entry which is preliminary data.</text>
</comment>
<dbReference type="Proteomes" id="UP000091857">
    <property type="component" value="Chromosome 2"/>
</dbReference>
<gene>
    <name evidence="1" type="ORF">MANES_02G082266v8</name>
</gene>
<evidence type="ECO:0000313" key="2">
    <source>
        <dbReference type="Proteomes" id="UP000091857"/>
    </source>
</evidence>
<name>A0ACB7I6F0_MANES</name>
<reference evidence="2" key="1">
    <citation type="journal article" date="2016" name="Nat. Biotechnol.">
        <title>Sequencing wild and cultivated cassava and related species reveals extensive interspecific hybridization and genetic diversity.</title>
        <authorList>
            <person name="Bredeson J.V."/>
            <person name="Lyons J.B."/>
            <person name="Prochnik S.E."/>
            <person name="Wu G.A."/>
            <person name="Ha C.M."/>
            <person name="Edsinger-Gonzales E."/>
            <person name="Grimwood J."/>
            <person name="Schmutz J."/>
            <person name="Rabbi I.Y."/>
            <person name="Egesi C."/>
            <person name="Nauluvula P."/>
            <person name="Lebot V."/>
            <person name="Ndunguru J."/>
            <person name="Mkamilo G."/>
            <person name="Bart R.S."/>
            <person name="Setter T.L."/>
            <person name="Gleadow R.M."/>
            <person name="Kulakow P."/>
            <person name="Ferguson M.E."/>
            <person name="Rounsley S."/>
            <person name="Rokhsar D.S."/>
        </authorList>
    </citation>
    <scope>NUCLEOTIDE SEQUENCE [LARGE SCALE GENOMIC DNA]</scope>
    <source>
        <strain evidence="2">cv. AM560-2</strain>
    </source>
</reference>
<accession>A0ACB7I6F0</accession>
<evidence type="ECO:0000313" key="1">
    <source>
        <dbReference type="EMBL" id="KAG8659825.1"/>
    </source>
</evidence>
<protein>
    <submittedName>
        <fullName evidence="1">Uncharacterized protein</fullName>
    </submittedName>
</protein>
<sequence>MLSYPYYGYGGATIGSGSYYGHDFNTMGRVPTLYQNLINSYNTYYGMDAYRQPTVSFPAAPFPPSPSLGYTRGSFSPYSQERLRNLYQEGFSANPGRANKRPRTSGI</sequence>
<dbReference type="EMBL" id="CM004388">
    <property type="protein sequence ID" value="KAG8659825.1"/>
    <property type="molecule type" value="Genomic_DNA"/>
</dbReference>
<organism evidence="1 2">
    <name type="scientific">Manihot esculenta</name>
    <name type="common">Cassava</name>
    <name type="synonym">Jatropha manihot</name>
    <dbReference type="NCBI Taxonomy" id="3983"/>
    <lineage>
        <taxon>Eukaryota</taxon>
        <taxon>Viridiplantae</taxon>
        <taxon>Streptophyta</taxon>
        <taxon>Embryophyta</taxon>
        <taxon>Tracheophyta</taxon>
        <taxon>Spermatophyta</taxon>
        <taxon>Magnoliopsida</taxon>
        <taxon>eudicotyledons</taxon>
        <taxon>Gunneridae</taxon>
        <taxon>Pentapetalae</taxon>
        <taxon>rosids</taxon>
        <taxon>fabids</taxon>
        <taxon>Malpighiales</taxon>
        <taxon>Euphorbiaceae</taxon>
        <taxon>Crotonoideae</taxon>
        <taxon>Manihoteae</taxon>
        <taxon>Manihot</taxon>
    </lineage>
</organism>
<keyword evidence="2" id="KW-1185">Reference proteome</keyword>
<proteinExistence type="predicted"/>